<dbReference type="InterPro" id="IPR011989">
    <property type="entry name" value="ARM-like"/>
</dbReference>
<protein>
    <recommendedName>
        <fullName evidence="5">Adaptor-related protein complex 5 beta subunit</fullName>
    </recommendedName>
</protein>
<sequence length="527" mass="59932">MVVNALFAKEVEKSLVEAVLHRLFALLQDGAMEPCFRMLSVSWLIALTTKFSFDLLWARVEELCPRWHDPLELKEVKLQALLYCFKLSGGTLPKNLLIVLESLSEFKYCHRPVGAHAVVFRFLLRVLTDFPSEMDRLEVPQELCDMLRSCLGVLPSVLALNQRVKSQAVQYKLLHSLGSFVSCLEPPSRIQRYFGLLVILSEISWLDPSYVLTALHRLVFSPSSLSWEAGMRVLITCRRMILSHPQAVIYQPMLRLLQHLATYQSDVDLRDRALLYLRLLSHSGPAALGALFNPHPGNMQRMTQMLSPVLPLTVRLVNGPVPFLRLVKSPQERKRLGLLDRQTAVFVLPGEELTSDWEKRWGDAGVDHQFPKEWHQDFAETDSEGLDVLLREYRKLLQASPSSIRLPFVLHYEAAADMVSEENGLLESPRQLFSLELTFSSSEHYLPIEPIRIPFIAASQMEEEEESGFPCLNKLLLRLRPLSPVPTSFGVNIAFNDSFSQMYLGQLEAFEVAFQEQTGLAKCCEVV</sequence>
<dbReference type="InterPro" id="IPR016024">
    <property type="entry name" value="ARM-type_fold"/>
</dbReference>
<reference evidence="3 4" key="1">
    <citation type="submission" date="2024-02" db="EMBL/GenBank/DDBJ databases">
        <authorList>
            <person name="Chen Y."/>
            <person name="Shah S."/>
            <person name="Dougan E. K."/>
            <person name="Thang M."/>
            <person name="Chan C."/>
        </authorList>
    </citation>
    <scope>NUCLEOTIDE SEQUENCE [LARGE SCALE GENOMIC DNA]</scope>
</reference>
<dbReference type="PANTHER" id="PTHR34033:SF1">
    <property type="entry name" value="AP-5 COMPLEX SUBUNIT BETA-1"/>
    <property type="match status" value="1"/>
</dbReference>
<evidence type="ECO:0000259" key="1">
    <source>
        <dbReference type="Pfam" id="PF21588"/>
    </source>
</evidence>
<dbReference type="InterPro" id="IPR038741">
    <property type="entry name" value="AP5B1"/>
</dbReference>
<dbReference type="InterPro" id="IPR048980">
    <property type="entry name" value="AP5B1_barrel"/>
</dbReference>
<feature type="domain" description="AP-5 complex subunit beta-1 beta-barrel" evidence="2">
    <location>
        <begin position="431"/>
        <end position="496"/>
    </location>
</feature>
<dbReference type="EMBL" id="CAXAMN010022895">
    <property type="protein sequence ID" value="CAK9073556.1"/>
    <property type="molecule type" value="Genomic_DNA"/>
</dbReference>
<feature type="domain" description="AP5B1 middle" evidence="1">
    <location>
        <begin position="78"/>
        <end position="282"/>
    </location>
</feature>
<keyword evidence="4" id="KW-1185">Reference proteome</keyword>
<evidence type="ECO:0000313" key="4">
    <source>
        <dbReference type="Proteomes" id="UP001642484"/>
    </source>
</evidence>
<evidence type="ECO:0000313" key="3">
    <source>
        <dbReference type="EMBL" id="CAK9073556.1"/>
    </source>
</evidence>
<proteinExistence type="predicted"/>
<accession>A0ABP0PBZ2</accession>
<dbReference type="SUPFAM" id="SSF48371">
    <property type="entry name" value="ARM repeat"/>
    <property type="match status" value="1"/>
</dbReference>
<dbReference type="InterPro" id="IPR048979">
    <property type="entry name" value="AP5B1_middle"/>
</dbReference>
<comment type="caution">
    <text evidence="3">The sequence shown here is derived from an EMBL/GenBank/DDBJ whole genome shotgun (WGS) entry which is preliminary data.</text>
</comment>
<evidence type="ECO:0008006" key="5">
    <source>
        <dbReference type="Google" id="ProtNLM"/>
    </source>
</evidence>
<dbReference type="PANTHER" id="PTHR34033">
    <property type="entry name" value="AP-5 COMPLEX SUBUNIT BETA-1"/>
    <property type="match status" value="1"/>
</dbReference>
<evidence type="ECO:0000259" key="2">
    <source>
        <dbReference type="Pfam" id="PF21589"/>
    </source>
</evidence>
<dbReference type="Proteomes" id="UP001642484">
    <property type="component" value="Unassembled WGS sequence"/>
</dbReference>
<dbReference type="Pfam" id="PF21588">
    <property type="entry name" value="AP5B1_middle"/>
    <property type="match status" value="1"/>
</dbReference>
<gene>
    <name evidence="3" type="ORF">CCMP2556_LOCUS36223</name>
</gene>
<dbReference type="Gene3D" id="1.25.10.10">
    <property type="entry name" value="Leucine-rich Repeat Variant"/>
    <property type="match status" value="1"/>
</dbReference>
<organism evidence="3 4">
    <name type="scientific">Durusdinium trenchii</name>
    <dbReference type="NCBI Taxonomy" id="1381693"/>
    <lineage>
        <taxon>Eukaryota</taxon>
        <taxon>Sar</taxon>
        <taxon>Alveolata</taxon>
        <taxon>Dinophyceae</taxon>
        <taxon>Suessiales</taxon>
        <taxon>Symbiodiniaceae</taxon>
        <taxon>Durusdinium</taxon>
    </lineage>
</organism>
<name>A0ABP0PBZ2_9DINO</name>
<dbReference type="Pfam" id="PF21589">
    <property type="entry name" value="AP5B1_barrel"/>
    <property type="match status" value="1"/>
</dbReference>